<dbReference type="Pfam" id="PF04082">
    <property type="entry name" value="Fungal_trans"/>
    <property type="match status" value="1"/>
</dbReference>
<proteinExistence type="predicted"/>
<evidence type="ECO:0000256" key="5">
    <source>
        <dbReference type="ARBA" id="ARBA00023242"/>
    </source>
</evidence>
<dbReference type="InterPro" id="IPR007219">
    <property type="entry name" value="XnlR_reg_dom"/>
</dbReference>
<dbReference type="PANTHER" id="PTHR47171">
    <property type="entry name" value="FARA-RELATED"/>
    <property type="match status" value="1"/>
</dbReference>
<dbReference type="CDD" id="cd12148">
    <property type="entry name" value="fungal_TF_MHR"/>
    <property type="match status" value="1"/>
</dbReference>
<dbReference type="EMBL" id="JAZAVJ010000031">
    <property type="protein sequence ID" value="KAK7420258.1"/>
    <property type="molecule type" value="Genomic_DNA"/>
</dbReference>
<dbReference type="Proteomes" id="UP001498476">
    <property type="component" value="Unassembled WGS sequence"/>
</dbReference>
<accession>A0ABR1HHN7</accession>
<evidence type="ECO:0000256" key="1">
    <source>
        <dbReference type="ARBA" id="ARBA00022833"/>
    </source>
</evidence>
<gene>
    <name evidence="8" type="ORF">QQX98_002913</name>
</gene>
<keyword evidence="2" id="KW-0805">Transcription regulation</keyword>
<sequence>MSIPRLRQRSSTTHHSTPCRRGIVVPANRLEMPELVDNWLHFSAREPKRKRAELVCVFCHSKKIKAATMEALRSAPIVTFRTGNVVFGPRSAESSDTEQQWLMHFMAQLIMTRHQDGELGPELPENPTHLEIDPSQNQLQSPSSLRNDFIPAATPSGSAPALPTAFDPHQPQASISPTEDTCHSHTGDVDTGFLQVYGPENQLDAEQQELEAIIEIRHHVSDTPQSGLHQSFAETYWEYCYPWCPVLDRDTIMGDIARSPMLENALALAASHIQPPLVPHDGPATYYDRARTIFYNDDEADGLTTLKALTLFYWWAPRPPSTAHRHSSWWWTSVIIRHAQQMNLHREPAENHPLRERMDLSLRRRIWWTAFVSDYDDLSQPSPINSLARPESV</sequence>
<reference evidence="8 9" key="1">
    <citation type="journal article" date="2025" name="Microbiol. Resour. Announc.">
        <title>Draft genome sequences for Neonectria magnoliae and Neonectria punicea, canker pathogens of Liriodendron tulipifera and Acer saccharum in West Virginia.</title>
        <authorList>
            <person name="Petronek H.M."/>
            <person name="Kasson M.T."/>
            <person name="Metheny A.M."/>
            <person name="Stauder C.M."/>
            <person name="Lovett B."/>
            <person name="Lynch S.C."/>
            <person name="Garnas J.R."/>
            <person name="Kasson L.R."/>
            <person name="Stajich J.E."/>
        </authorList>
    </citation>
    <scope>NUCLEOTIDE SEQUENCE [LARGE SCALE GENOMIC DNA]</scope>
    <source>
        <strain evidence="8 9">NRRL 64653</strain>
    </source>
</reference>
<feature type="region of interest" description="Disordered" evidence="6">
    <location>
        <begin position="1"/>
        <end position="20"/>
    </location>
</feature>
<comment type="caution">
    <text evidence="8">The sequence shown here is derived from an EMBL/GenBank/DDBJ whole genome shotgun (WGS) entry which is preliminary data.</text>
</comment>
<evidence type="ECO:0000259" key="7">
    <source>
        <dbReference type="Pfam" id="PF04082"/>
    </source>
</evidence>
<keyword evidence="3" id="KW-0238">DNA-binding</keyword>
<evidence type="ECO:0000256" key="4">
    <source>
        <dbReference type="ARBA" id="ARBA00023163"/>
    </source>
</evidence>
<keyword evidence="1" id="KW-0862">Zinc</keyword>
<feature type="region of interest" description="Disordered" evidence="6">
    <location>
        <begin position="117"/>
        <end position="143"/>
    </location>
</feature>
<evidence type="ECO:0000256" key="3">
    <source>
        <dbReference type="ARBA" id="ARBA00023125"/>
    </source>
</evidence>
<name>A0ABR1HHN7_9HYPO</name>
<feature type="domain" description="Xylanolytic transcriptional activator regulatory" evidence="7">
    <location>
        <begin position="234"/>
        <end position="374"/>
    </location>
</feature>
<evidence type="ECO:0000313" key="8">
    <source>
        <dbReference type="EMBL" id="KAK7420258.1"/>
    </source>
</evidence>
<keyword evidence="9" id="KW-1185">Reference proteome</keyword>
<feature type="compositionally biased region" description="Low complexity" evidence="6">
    <location>
        <begin position="134"/>
        <end position="143"/>
    </location>
</feature>
<evidence type="ECO:0000313" key="9">
    <source>
        <dbReference type="Proteomes" id="UP001498476"/>
    </source>
</evidence>
<keyword evidence="4" id="KW-0804">Transcription</keyword>
<keyword evidence="5" id="KW-0539">Nucleus</keyword>
<dbReference type="PANTHER" id="PTHR47171:SF5">
    <property type="entry name" value="ZN(II)2CYS6 TRANSCRIPTION FACTOR (EUROFUNG)"/>
    <property type="match status" value="1"/>
</dbReference>
<evidence type="ECO:0000256" key="2">
    <source>
        <dbReference type="ARBA" id="ARBA00023015"/>
    </source>
</evidence>
<organism evidence="8 9">
    <name type="scientific">Neonectria punicea</name>
    <dbReference type="NCBI Taxonomy" id="979145"/>
    <lineage>
        <taxon>Eukaryota</taxon>
        <taxon>Fungi</taxon>
        <taxon>Dikarya</taxon>
        <taxon>Ascomycota</taxon>
        <taxon>Pezizomycotina</taxon>
        <taxon>Sordariomycetes</taxon>
        <taxon>Hypocreomycetidae</taxon>
        <taxon>Hypocreales</taxon>
        <taxon>Nectriaceae</taxon>
        <taxon>Neonectria</taxon>
    </lineage>
</organism>
<dbReference type="InterPro" id="IPR052073">
    <property type="entry name" value="Amide_Lactam_Regulators"/>
</dbReference>
<evidence type="ECO:0000256" key="6">
    <source>
        <dbReference type="SAM" id="MobiDB-lite"/>
    </source>
</evidence>
<protein>
    <recommendedName>
        <fullName evidence="7">Xylanolytic transcriptional activator regulatory domain-containing protein</fullName>
    </recommendedName>
</protein>